<dbReference type="SUPFAM" id="SSF54928">
    <property type="entry name" value="RNA-binding domain, RBD"/>
    <property type="match status" value="1"/>
</dbReference>
<dbReference type="Gene3D" id="3.30.1370.50">
    <property type="entry name" value="R3H-like domain"/>
    <property type="match status" value="1"/>
</dbReference>
<evidence type="ECO:0000256" key="11">
    <source>
        <dbReference type="ARBA" id="ARBA00055199"/>
    </source>
</evidence>
<evidence type="ECO:0000256" key="10">
    <source>
        <dbReference type="ARBA" id="ARBA00023242"/>
    </source>
</evidence>
<dbReference type="FunFam" id="3.30.70.330:FF:000183">
    <property type="entry name" value="R3H domain containing protein"/>
    <property type="match status" value="1"/>
</dbReference>
<comment type="subcellular location">
    <subcellularLocation>
        <location evidence="2">Cytoplasm</location>
    </subcellularLocation>
    <subcellularLocation>
        <location evidence="1">Nucleus</location>
    </subcellularLocation>
</comment>
<keyword evidence="8" id="KW-0067">ATP-binding</keyword>
<dbReference type="CDD" id="cd12253">
    <property type="entry name" value="RRM_PIN4_like"/>
    <property type="match status" value="1"/>
</dbReference>
<evidence type="ECO:0000256" key="13">
    <source>
        <dbReference type="PROSITE-ProRule" id="PRU00176"/>
    </source>
</evidence>
<dbReference type="GO" id="GO:0003729">
    <property type="term" value="F:mRNA binding"/>
    <property type="evidence" value="ECO:0007669"/>
    <property type="project" value="TreeGrafter"/>
</dbReference>
<feature type="compositionally biased region" description="Basic and acidic residues" evidence="14">
    <location>
        <begin position="286"/>
        <end position="306"/>
    </location>
</feature>
<dbReference type="GO" id="GO:0005524">
    <property type="term" value="F:ATP binding"/>
    <property type="evidence" value="ECO:0007669"/>
    <property type="project" value="UniProtKB-KW"/>
</dbReference>
<dbReference type="Pfam" id="PF00076">
    <property type="entry name" value="RRM_1"/>
    <property type="match status" value="1"/>
</dbReference>
<keyword evidence="7" id="KW-0347">Helicase</keyword>
<dbReference type="PANTHER" id="PTHR23003">
    <property type="entry name" value="RNA RECOGNITION MOTIF RRM DOMAIN CONTAINING PROTEIN"/>
    <property type="match status" value="1"/>
</dbReference>
<organism evidence="17 18">
    <name type="scientific">Pyricularia oryzae</name>
    <name type="common">Rice blast fungus</name>
    <name type="synonym">Magnaporthe oryzae</name>
    <dbReference type="NCBI Taxonomy" id="318829"/>
    <lineage>
        <taxon>Eukaryota</taxon>
        <taxon>Fungi</taxon>
        <taxon>Dikarya</taxon>
        <taxon>Ascomycota</taxon>
        <taxon>Pezizomycotina</taxon>
        <taxon>Sordariomycetes</taxon>
        <taxon>Sordariomycetidae</taxon>
        <taxon>Magnaporthales</taxon>
        <taxon>Pyriculariaceae</taxon>
        <taxon>Pyricularia</taxon>
    </lineage>
</organism>
<evidence type="ECO:0000256" key="4">
    <source>
        <dbReference type="ARBA" id="ARBA00022553"/>
    </source>
</evidence>
<evidence type="ECO:0000256" key="8">
    <source>
        <dbReference type="ARBA" id="ARBA00022840"/>
    </source>
</evidence>
<feature type="region of interest" description="Disordered" evidence="14">
    <location>
        <begin position="1"/>
        <end position="44"/>
    </location>
</feature>
<feature type="region of interest" description="Disordered" evidence="14">
    <location>
        <begin position="586"/>
        <end position="669"/>
    </location>
</feature>
<keyword evidence="10" id="KW-0539">Nucleus</keyword>
<gene>
    <name evidence="17" type="ORF">PoMZ_03939</name>
</gene>
<dbReference type="FunFam" id="3.30.1370.50:FF:000002">
    <property type="entry name" value="Immunoglobulin mu DNA-binding protein 2"/>
    <property type="match status" value="1"/>
</dbReference>
<evidence type="ECO:0000256" key="2">
    <source>
        <dbReference type="ARBA" id="ARBA00004496"/>
    </source>
</evidence>
<dbReference type="GO" id="GO:0016787">
    <property type="term" value="F:hydrolase activity"/>
    <property type="evidence" value="ECO:0007669"/>
    <property type="project" value="UniProtKB-KW"/>
</dbReference>
<dbReference type="SMART" id="SM00360">
    <property type="entry name" value="RRM"/>
    <property type="match status" value="1"/>
</dbReference>
<protein>
    <recommendedName>
        <fullName evidence="19">RNA-binding post-transcriptional regulator cip2</fullName>
    </recommendedName>
</protein>
<feature type="compositionally biased region" description="Polar residues" evidence="14">
    <location>
        <begin position="1"/>
        <end position="24"/>
    </location>
</feature>
<evidence type="ECO:0000313" key="17">
    <source>
        <dbReference type="EMBL" id="QBZ58979.1"/>
    </source>
</evidence>
<feature type="compositionally biased region" description="Polar residues" evidence="14">
    <location>
        <begin position="610"/>
        <end position="620"/>
    </location>
</feature>
<evidence type="ECO:0000313" key="18">
    <source>
        <dbReference type="Proteomes" id="UP000294847"/>
    </source>
</evidence>
<dbReference type="PROSITE" id="PS51061">
    <property type="entry name" value="R3H"/>
    <property type="match status" value="1"/>
</dbReference>
<dbReference type="GO" id="GO:0005737">
    <property type="term" value="C:cytoplasm"/>
    <property type="evidence" value="ECO:0007669"/>
    <property type="project" value="UniProtKB-SubCell"/>
</dbReference>
<keyword evidence="3" id="KW-0963">Cytoplasm</keyword>
<dbReference type="SUPFAM" id="SSF82708">
    <property type="entry name" value="R3H domain"/>
    <property type="match status" value="1"/>
</dbReference>
<evidence type="ECO:0000256" key="1">
    <source>
        <dbReference type="ARBA" id="ARBA00004123"/>
    </source>
</evidence>
<evidence type="ECO:0000256" key="3">
    <source>
        <dbReference type="ARBA" id="ARBA00022490"/>
    </source>
</evidence>
<dbReference type="AlphaFoldDB" id="A0A4P7N902"/>
<dbReference type="InterPro" id="IPR012677">
    <property type="entry name" value="Nucleotide-bd_a/b_plait_sf"/>
</dbReference>
<dbReference type="InterPro" id="IPR050374">
    <property type="entry name" value="RRT5_SRSF_SR"/>
</dbReference>
<feature type="region of interest" description="Disordered" evidence="14">
    <location>
        <begin position="286"/>
        <end position="313"/>
    </location>
</feature>
<evidence type="ECO:0000256" key="7">
    <source>
        <dbReference type="ARBA" id="ARBA00022806"/>
    </source>
</evidence>
<keyword evidence="5" id="KW-0547">Nucleotide-binding</keyword>
<feature type="domain" description="R3H" evidence="16">
    <location>
        <begin position="375"/>
        <end position="439"/>
    </location>
</feature>
<evidence type="ECO:0000256" key="9">
    <source>
        <dbReference type="ARBA" id="ARBA00022884"/>
    </source>
</evidence>
<dbReference type="InterPro" id="IPR035979">
    <property type="entry name" value="RBD_domain_sf"/>
</dbReference>
<dbReference type="PANTHER" id="PTHR23003:SF17">
    <property type="entry name" value="RNA-BINDING PROTEIN PIN4"/>
    <property type="match status" value="1"/>
</dbReference>
<comment type="subunit">
    <text evidence="12">Interacts with csx1.</text>
</comment>
<keyword evidence="6" id="KW-0378">Hydrolase</keyword>
<dbReference type="InterPro" id="IPR001374">
    <property type="entry name" value="R3H_dom"/>
</dbReference>
<evidence type="ECO:0000256" key="6">
    <source>
        <dbReference type="ARBA" id="ARBA00022801"/>
    </source>
</evidence>
<dbReference type="GO" id="GO:0071014">
    <property type="term" value="C:post-mRNA release spliceosomal complex"/>
    <property type="evidence" value="ECO:0007669"/>
    <property type="project" value="UniProtKB-ARBA"/>
</dbReference>
<dbReference type="GO" id="GO:0004386">
    <property type="term" value="F:helicase activity"/>
    <property type="evidence" value="ECO:0007669"/>
    <property type="project" value="UniProtKB-KW"/>
</dbReference>
<keyword evidence="9 13" id="KW-0694">RNA-binding</keyword>
<dbReference type="Pfam" id="PF01424">
    <property type="entry name" value="R3H"/>
    <property type="match status" value="1"/>
</dbReference>
<dbReference type="EMBL" id="CP034206">
    <property type="protein sequence ID" value="QBZ58979.1"/>
    <property type="molecule type" value="Genomic_DNA"/>
</dbReference>
<comment type="function">
    <text evidence="11">Regulates global gene expression after oxidative stress. Interacts and stabilizes mRNAs and may regulate their transition between different cytoplasmic components after oxidative stress.</text>
</comment>
<keyword evidence="4" id="KW-0597">Phosphoprotein</keyword>
<dbReference type="Proteomes" id="UP000294847">
    <property type="component" value="Chromosome 3"/>
</dbReference>
<sequence>MNQQQEGYLNSQYGTVNRSTSSSRPGYATTAGFPGGMGAGRQNQRGGIDALSQQIGDLSFYPNSDDRFNSFNSGASRFERSGPSPVSGANTFMYGNAQAWSYNGNPATINGAITDPTRMRGGVNRRAPLPTEWAGMGDSNLSGQAPPLQQRGQMHHYPQSVQGVGTTNGQIYTVAPPGGNFMHPEMGSHGDDDHVGGPGLIKTAIVIKNIPFNVRKETLQSLMVDMNLPQPYAFNYHFDQGVFRGLAFANFAHPEETKVVINSMNGMDVSGRKLRVEYKKMLPEHERERIEREKREKRGQLEEQHRSVAPLQHQASISSLNAASTVSDAAHTYSKHQMPAYSMSGNGEEAQASDGSGMLIQVAGPSEQHPIDLNNESTLKAYMELYMFKNDVNREIMVFPSNLTPEQRRDIHILSHNLGLNHTSVGDGDNRQVVVRKLSSGGMEKGTLAPSTGATLDAHPRGLSRAATIDFAEQSRGAPSGTYHAQARTGGLLGVPGSPDGPHAMNGLRGVKSFADLRSYSPSPSPSVTSATNIGAPGHNISLFGHYTTDSNAGFPPMSVPPPPQAGVESLHTDRLGSLTRAAFDSGVPVTRPRNDGPGAIGSIGAIGSQRPSANGNGASNRAPERQPRGPSVESSGFGTRTRQNGHMQRNSDSSDNARTSTSSSTWNH</sequence>
<feature type="compositionally biased region" description="Polar residues" evidence="14">
    <location>
        <begin position="633"/>
        <end position="649"/>
    </location>
</feature>
<evidence type="ECO:0000259" key="16">
    <source>
        <dbReference type="PROSITE" id="PS51061"/>
    </source>
</evidence>
<name>A0A4P7N902_PYROR</name>
<evidence type="ECO:0008006" key="19">
    <source>
        <dbReference type="Google" id="ProtNLM"/>
    </source>
</evidence>
<dbReference type="Gene3D" id="3.30.70.330">
    <property type="match status" value="1"/>
</dbReference>
<proteinExistence type="predicted"/>
<dbReference type="InterPro" id="IPR034186">
    <property type="entry name" value="PIN4-like_RRM"/>
</dbReference>
<evidence type="ECO:0000256" key="14">
    <source>
        <dbReference type="SAM" id="MobiDB-lite"/>
    </source>
</evidence>
<evidence type="ECO:0000256" key="12">
    <source>
        <dbReference type="ARBA" id="ARBA00062407"/>
    </source>
</evidence>
<dbReference type="InterPro" id="IPR036867">
    <property type="entry name" value="R3H_dom_sf"/>
</dbReference>
<feature type="domain" description="RRM" evidence="15">
    <location>
        <begin position="203"/>
        <end position="281"/>
    </location>
</feature>
<evidence type="ECO:0000259" key="15">
    <source>
        <dbReference type="PROSITE" id="PS50102"/>
    </source>
</evidence>
<dbReference type="SMART" id="SM00393">
    <property type="entry name" value="R3H"/>
    <property type="match status" value="1"/>
</dbReference>
<dbReference type="PROSITE" id="PS50102">
    <property type="entry name" value="RRM"/>
    <property type="match status" value="1"/>
</dbReference>
<feature type="compositionally biased region" description="Low complexity" evidence="14">
    <location>
        <begin position="651"/>
        <end position="669"/>
    </location>
</feature>
<reference evidence="17 18" key="1">
    <citation type="journal article" date="2019" name="Mol. Biol. Evol.">
        <title>Blast fungal genomes show frequent chromosomal changes, gene gains and losses, and effector gene turnover.</title>
        <authorList>
            <person name="Gomez Luciano L.B."/>
            <person name="Jason Tsai I."/>
            <person name="Chuma I."/>
            <person name="Tosa Y."/>
            <person name="Chen Y.H."/>
            <person name="Li J.Y."/>
            <person name="Li M.Y."/>
            <person name="Jade Lu M.Y."/>
            <person name="Nakayashiki H."/>
            <person name="Li W.H."/>
        </authorList>
    </citation>
    <scope>NUCLEOTIDE SEQUENCE [LARGE SCALE GENOMIC DNA]</scope>
    <source>
        <strain evidence="17">MZ5-1-6</strain>
    </source>
</reference>
<accession>A0A4P7N902</accession>
<dbReference type="GO" id="GO:0003677">
    <property type="term" value="F:DNA binding"/>
    <property type="evidence" value="ECO:0007669"/>
    <property type="project" value="UniProtKB-ARBA"/>
</dbReference>
<evidence type="ECO:0000256" key="5">
    <source>
        <dbReference type="ARBA" id="ARBA00022741"/>
    </source>
</evidence>
<dbReference type="InterPro" id="IPR000504">
    <property type="entry name" value="RRM_dom"/>
</dbReference>